<evidence type="ECO:0000313" key="2">
    <source>
        <dbReference type="Proteomes" id="UP000285648"/>
    </source>
</evidence>
<dbReference type="InterPro" id="IPR010352">
    <property type="entry name" value="DUF945"/>
</dbReference>
<dbReference type="Pfam" id="PF06097">
    <property type="entry name" value="DUF945"/>
    <property type="match status" value="1"/>
</dbReference>
<comment type="caution">
    <text evidence="1">The sequence shown here is derived from an EMBL/GenBank/DDBJ whole genome shotgun (WGS) entry which is preliminary data.</text>
</comment>
<protein>
    <submittedName>
        <fullName evidence="1">GTP-binding protein</fullName>
    </submittedName>
</protein>
<reference evidence="1 2" key="1">
    <citation type="submission" date="2016-09" db="EMBL/GenBank/DDBJ databases">
        <authorList>
            <person name="Doonan J."/>
            <person name="Pachebat J.A."/>
            <person name="Golyshin P.N."/>
            <person name="Denman S."/>
            <person name="Mcdonald J.E."/>
        </authorList>
    </citation>
    <scope>NUCLEOTIDE SEQUENCE [LARGE SCALE GENOMIC DNA]</scope>
    <source>
        <strain evidence="1 2">NCPPB 3934</strain>
    </source>
</reference>
<accession>A0A421DRV5</accession>
<dbReference type="OrthoDB" id="5444681at2"/>
<dbReference type="RefSeq" id="WP_121574026.1">
    <property type="nucleotide sequence ID" value="NZ_MJLZ01000006.1"/>
</dbReference>
<gene>
    <name evidence="1" type="ORF">BIY29_04700</name>
</gene>
<keyword evidence="2" id="KW-1185">Reference proteome</keyword>
<organism evidence="1 2">
    <name type="scientific">Brenneria alni</name>
    <dbReference type="NCBI Taxonomy" id="71656"/>
    <lineage>
        <taxon>Bacteria</taxon>
        <taxon>Pseudomonadati</taxon>
        <taxon>Pseudomonadota</taxon>
        <taxon>Gammaproteobacteria</taxon>
        <taxon>Enterobacterales</taxon>
        <taxon>Pectobacteriaceae</taxon>
        <taxon>Brenneria</taxon>
    </lineage>
</organism>
<dbReference type="EMBL" id="MJLZ01000006">
    <property type="protein sequence ID" value="RLM26917.1"/>
    <property type="molecule type" value="Genomic_DNA"/>
</dbReference>
<sequence>MKKSLVAVSVIIALGAVWSGASWYTGKQLAQNIDEVTDNINTQLKMAYPNAGLKLVYRDYQGGVFSSKFAYVMQADGSAKGQQILAPGEEIVFNETFSHGPFPLAQLKKFNLVPTIASVHGELANTPPVKPLFDLTQNKPFIITEAHVPYSGDIHFNVTLLPIEHQDSDRKMSFNGADLQWVTPRDLRSNKLSITMNNLLMEKKNPWGEREKVEVKDVVLNSNHHKGKFDINLGDGNLTIKSLTFTVEGEEPVTVSNFSLQSALTEDDKNLAGNVTLALSLAISDRNLGSGNMAIAFSQIDAEGTKRFVTNYQKKVQQILQDPQNMNPDSYQQELAMVFLQYLPDLLKGNPNITLSPLSWKNNKGESTFTLAVDLSDPLQNSAKAADPSASDEEKIILQSVKKLDAKLNVPLVMLAELMVQAGQPPANDAERAQADKMALQQVQMMAGIGQMNQITVTKDNAITSSLQYADGQVDFNGNKMPLADFIAPFITIPDESNEELLPNGQEPAAPPAQ</sequence>
<proteinExistence type="predicted"/>
<name>A0A421DRV5_9GAMM</name>
<dbReference type="Proteomes" id="UP000285648">
    <property type="component" value="Unassembled WGS sequence"/>
</dbReference>
<evidence type="ECO:0000313" key="1">
    <source>
        <dbReference type="EMBL" id="RLM26917.1"/>
    </source>
</evidence>
<dbReference type="AlphaFoldDB" id="A0A421DRV5"/>